<comment type="subcellular location">
    <subcellularLocation>
        <location evidence="1">Membrane</location>
        <topology evidence="1">Multi-pass membrane protein</topology>
    </subcellularLocation>
</comment>
<organism evidence="7 8">
    <name type="scientific">Trypanosoma theileri</name>
    <dbReference type="NCBI Taxonomy" id="67003"/>
    <lineage>
        <taxon>Eukaryota</taxon>
        <taxon>Discoba</taxon>
        <taxon>Euglenozoa</taxon>
        <taxon>Kinetoplastea</taxon>
        <taxon>Metakinetoplastina</taxon>
        <taxon>Trypanosomatida</taxon>
        <taxon>Trypanosomatidae</taxon>
        <taxon>Trypanosoma</taxon>
    </lineage>
</organism>
<dbReference type="GeneID" id="39981405"/>
<name>A0A1X0P814_9TRYP</name>
<evidence type="ECO:0000313" key="8">
    <source>
        <dbReference type="Proteomes" id="UP000192257"/>
    </source>
</evidence>
<feature type="transmembrane region" description="Helical" evidence="5">
    <location>
        <begin position="236"/>
        <end position="257"/>
    </location>
</feature>
<dbReference type="Proteomes" id="UP000192257">
    <property type="component" value="Unassembled WGS sequence"/>
</dbReference>
<feature type="transmembrane region" description="Helical" evidence="5">
    <location>
        <begin position="354"/>
        <end position="374"/>
    </location>
</feature>
<proteinExistence type="predicted"/>
<feature type="transmembrane region" description="Helical" evidence="5">
    <location>
        <begin position="310"/>
        <end position="334"/>
    </location>
</feature>
<dbReference type="GO" id="GO:0005737">
    <property type="term" value="C:cytoplasm"/>
    <property type="evidence" value="ECO:0007669"/>
    <property type="project" value="TreeGrafter"/>
</dbReference>
<feature type="transmembrane region" description="Helical" evidence="5">
    <location>
        <begin position="422"/>
        <end position="444"/>
    </location>
</feature>
<keyword evidence="8" id="KW-1185">Reference proteome</keyword>
<keyword evidence="4 5" id="KW-0472">Membrane</keyword>
<dbReference type="VEuPathDB" id="TriTrypDB:TM35_000023070"/>
<accession>A0A1X0P814</accession>
<feature type="transmembrane region" description="Helical" evidence="5">
    <location>
        <begin position="456"/>
        <end position="482"/>
    </location>
</feature>
<feature type="transmembrane region" description="Helical" evidence="5">
    <location>
        <begin position="75"/>
        <end position="93"/>
    </location>
</feature>
<dbReference type="PANTHER" id="PTHR22950">
    <property type="entry name" value="AMINO ACID TRANSPORTER"/>
    <property type="match status" value="1"/>
</dbReference>
<keyword evidence="3 5" id="KW-1133">Transmembrane helix</keyword>
<feature type="transmembrane region" description="Helical" evidence="5">
    <location>
        <begin position="395"/>
        <end position="416"/>
    </location>
</feature>
<feature type="transmembrane region" description="Helical" evidence="5">
    <location>
        <begin position="165"/>
        <end position="187"/>
    </location>
</feature>
<keyword evidence="2 5" id="KW-0812">Transmembrane</keyword>
<evidence type="ECO:0000259" key="6">
    <source>
        <dbReference type="Pfam" id="PF01490"/>
    </source>
</evidence>
<evidence type="ECO:0000256" key="1">
    <source>
        <dbReference type="ARBA" id="ARBA00004141"/>
    </source>
</evidence>
<reference evidence="7 8" key="1">
    <citation type="submission" date="2017-03" db="EMBL/GenBank/DDBJ databases">
        <title>An alternative strategy for trypanosome survival in the mammalian bloodstream revealed through genome and transcriptome analysis of the ubiquitous bovine parasite Trypanosoma (Megatrypanum) theileri.</title>
        <authorList>
            <person name="Kelly S."/>
            <person name="Ivens A."/>
            <person name="Mott A."/>
            <person name="O'Neill E."/>
            <person name="Emms D."/>
            <person name="Macleod O."/>
            <person name="Voorheis P."/>
            <person name="Matthews J."/>
            <person name="Matthews K."/>
            <person name="Carrington M."/>
        </authorList>
    </citation>
    <scope>NUCLEOTIDE SEQUENCE [LARGE SCALE GENOMIC DNA]</scope>
    <source>
        <strain evidence="7">Edinburgh</strain>
    </source>
</reference>
<feature type="domain" description="Amino acid transporter transmembrane" evidence="6">
    <location>
        <begin position="92"/>
        <end position="481"/>
    </location>
</feature>
<evidence type="ECO:0000256" key="5">
    <source>
        <dbReference type="SAM" id="Phobius"/>
    </source>
</evidence>
<dbReference type="GO" id="GO:0015179">
    <property type="term" value="F:L-amino acid transmembrane transporter activity"/>
    <property type="evidence" value="ECO:0007669"/>
    <property type="project" value="TreeGrafter"/>
</dbReference>
<dbReference type="RefSeq" id="XP_028887047.1">
    <property type="nucleotide sequence ID" value="XM_029021625.1"/>
</dbReference>
<evidence type="ECO:0000256" key="2">
    <source>
        <dbReference type="ARBA" id="ARBA00022692"/>
    </source>
</evidence>
<feature type="transmembrane region" description="Helical" evidence="5">
    <location>
        <begin position="277"/>
        <end position="298"/>
    </location>
</feature>
<evidence type="ECO:0000256" key="4">
    <source>
        <dbReference type="ARBA" id="ARBA00023136"/>
    </source>
</evidence>
<protein>
    <submittedName>
        <fullName evidence="7">Putative amino acid transporter, putative,amino acid permease</fullName>
    </submittedName>
</protein>
<evidence type="ECO:0000313" key="7">
    <source>
        <dbReference type="EMBL" id="ORC92981.1"/>
    </source>
</evidence>
<comment type="caution">
    <text evidence="7">The sequence shown here is derived from an EMBL/GenBank/DDBJ whole genome shotgun (WGS) entry which is preliminary data.</text>
</comment>
<dbReference type="InterPro" id="IPR013057">
    <property type="entry name" value="AA_transpt_TM"/>
</dbReference>
<dbReference type="GO" id="GO:0016020">
    <property type="term" value="C:membrane"/>
    <property type="evidence" value="ECO:0007669"/>
    <property type="project" value="UniProtKB-SubCell"/>
</dbReference>
<gene>
    <name evidence="7" type="ORF">TM35_000023070</name>
</gene>
<dbReference type="EMBL" id="NBCO01000002">
    <property type="protein sequence ID" value="ORC92981.1"/>
    <property type="molecule type" value="Genomic_DNA"/>
</dbReference>
<dbReference type="PANTHER" id="PTHR22950:SF702">
    <property type="entry name" value="AMINO ACID TRANSPORTER PROTEIN"/>
    <property type="match status" value="1"/>
</dbReference>
<sequence>MGQKPPEKNIEFADDEIIGVVTTPGNTNTSSTMEKNAFSPIICNSQEEQQELEEVGQHHHHHCDNHQLNKRHKGIFGVFLLILHTVIPHGGLLSNSFNLASASLGAGIITLPWAFRATGIIMGVIYLTLMTLFTVYTITIMGYVMKKTGYRAFEQMSRGVLGRGADYLMALVMGVSCFGAAVAYVIATESLITPVLKRSPVTPQFLKTESGIRLSTCGVWLIGMLPLVIPKKVNTLRYFSAIGVSFVVYFAITVVIHSCQKGLPRRSEVVFVEKGNVALEGLGVYVFSYLCHAVAYQVYFEMKVPSVKQLVLATTMGMTFCSLLYLLAGVFGYMEFGNDIEESILYMFDPIEEPMMMVGYIGLIIKLCVSYALNMIPCRNTVYYIIGWDIDRLPYWKHIITVTIISVIVLVCGIFIPRISTALGLAGAVCGGFIGFIYPALFFMYSGGWTLVKVGWFHYIMTYLSLLIGVVSVVFGTGATIYSTFGKS</sequence>
<evidence type="ECO:0000256" key="3">
    <source>
        <dbReference type="ARBA" id="ARBA00022989"/>
    </source>
</evidence>
<dbReference type="Pfam" id="PF01490">
    <property type="entry name" value="Aa_trans"/>
    <property type="match status" value="1"/>
</dbReference>
<feature type="transmembrane region" description="Helical" evidence="5">
    <location>
        <begin position="210"/>
        <end position="229"/>
    </location>
</feature>
<feature type="transmembrane region" description="Helical" evidence="5">
    <location>
        <begin position="113"/>
        <end position="144"/>
    </location>
</feature>
<dbReference type="AlphaFoldDB" id="A0A1X0P814"/>
<dbReference type="OrthoDB" id="28208at2759"/>